<feature type="transmembrane region" description="Helical" evidence="1">
    <location>
        <begin position="132"/>
        <end position="154"/>
    </location>
</feature>
<name>A0A0G3GZS5_9CORY</name>
<accession>A0A0G3GZS5</accession>
<evidence type="ECO:0000313" key="3">
    <source>
        <dbReference type="Proteomes" id="UP000035199"/>
    </source>
</evidence>
<evidence type="ECO:0000256" key="1">
    <source>
        <dbReference type="SAM" id="Phobius"/>
    </source>
</evidence>
<gene>
    <name evidence="2" type="ORF">CMUST_11550</name>
</gene>
<dbReference type="EMBL" id="CP011542">
    <property type="protein sequence ID" value="AKK06621.1"/>
    <property type="molecule type" value="Genomic_DNA"/>
</dbReference>
<proteinExistence type="predicted"/>
<feature type="transmembrane region" description="Helical" evidence="1">
    <location>
        <begin position="42"/>
        <end position="65"/>
    </location>
</feature>
<dbReference type="KEGG" id="cmv:CMUST_11550"/>
<keyword evidence="1" id="KW-0472">Membrane</keyword>
<sequence>MIAVELRKLRRLKIPWLVAVLVVAVVALSSTTLFRDTDGVDMAGLLLAVTMAQALLSPVFVSIIASRLVEVEHEGNGWHLMAAAGVSRSRLCALKILLVSAIITVAVIVEASVLYAVAIGDAIPETVNNSAWWGYFSWLALINIVFVVFHVVIAATVDNQLVNIGIGVLGAFISVFSLLLPDTITRFIPWGCYALISPVGFGGLEKVVYIQPPYASIIGLVAVMLVGGVVAVRWFDRLER</sequence>
<dbReference type="OrthoDB" id="4407386at2"/>
<keyword evidence="3" id="KW-1185">Reference proteome</keyword>
<reference evidence="3" key="2">
    <citation type="submission" date="2015-05" db="EMBL/GenBank/DDBJ databases">
        <title>Complete genome sequence of Corynebacterium mustelae DSM 45274, isolated from various tissues of a male ferret with lethal sepsis.</title>
        <authorList>
            <person name="Ruckert C."/>
            <person name="Albersmeier A."/>
            <person name="Winkler A."/>
            <person name="Tauch A."/>
        </authorList>
    </citation>
    <scope>NUCLEOTIDE SEQUENCE [LARGE SCALE GENOMIC DNA]</scope>
    <source>
        <strain evidence="3">DSM 45274</strain>
    </source>
</reference>
<organism evidence="2 3">
    <name type="scientific">Corynebacterium mustelae</name>
    <dbReference type="NCBI Taxonomy" id="571915"/>
    <lineage>
        <taxon>Bacteria</taxon>
        <taxon>Bacillati</taxon>
        <taxon>Actinomycetota</taxon>
        <taxon>Actinomycetes</taxon>
        <taxon>Mycobacteriales</taxon>
        <taxon>Corynebacteriaceae</taxon>
        <taxon>Corynebacterium</taxon>
    </lineage>
</organism>
<dbReference type="AlphaFoldDB" id="A0A0G3GZS5"/>
<keyword evidence="1" id="KW-1133">Transmembrane helix</keyword>
<feature type="transmembrane region" description="Helical" evidence="1">
    <location>
        <begin position="96"/>
        <end position="120"/>
    </location>
</feature>
<dbReference type="PATRIC" id="fig|571915.4.peg.2467"/>
<reference evidence="2 3" key="1">
    <citation type="journal article" date="2015" name="Genome Announc.">
        <title>Complete Genome Sequence of the Type Strain Corynebacterium mustelae DSM 45274, Isolated from Various Tissues of a Male Ferret with Lethal Sepsis.</title>
        <authorList>
            <person name="Ruckert C."/>
            <person name="Eimer J."/>
            <person name="Winkler A."/>
            <person name="Tauch A."/>
        </authorList>
    </citation>
    <scope>NUCLEOTIDE SEQUENCE [LARGE SCALE GENOMIC DNA]</scope>
    <source>
        <strain evidence="2 3">DSM 45274</strain>
    </source>
</reference>
<dbReference type="Pfam" id="PF12730">
    <property type="entry name" value="ABC2_membrane_4"/>
    <property type="match status" value="1"/>
</dbReference>
<feature type="transmembrane region" description="Helical" evidence="1">
    <location>
        <begin position="214"/>
        <end position="235"/>
    </location>
</feature>
<feature type="transmembrane region" description="Helical" evidence="1">
    <location>
        <begin position="12"/>
        <end position="30"/>
    </location>
</feature>
<dbReference type="Proteomes" id="UP000035199">
    <property type="component" value="Chromosome"/>
</dbReference>
<evidence type="ECO:0000313" key="2">
    <source>
        <dbReference type="EMBL" id="AKK06621.1"/>
    </source>
</evidence>
<dbReference type="RefSeq" id="WP_047262614.1">
    <property type="nucleotide sequence ID" value="NZ_CP011542.1"/>
</dbReference>
<feature type="transmembrane region" description="Helical" evidence="1">
    <location>
        <begin position="161"/>
        <end position="180"/>
    </location>
</feature>
<keyword evidence="1" id="KW-0812">Transmembrane</keyword>
<protein>
    <submittedName>
        <fullName evidence="2">ABC-2 family transporter protein</fullName>
    </submittedName>
</protein>
<dbReference type="STRING" id="571915.CMUST_11550"/>